<dbReference type="PANTHER" id="PTHR45947:SF3">
    <property type="entry name" value="SULFOQUINOVOSYL TRANSFERASE SQD2"/>
    <property type="match status" value="1"/>
</dbReference>
<dbReference type="OrthoDB" id="9790710at2"/>
<evidence type="ECO:0000313" key="4">
    <source>
        <dbReference type="Proteomes" id="UP000198931"/>
    </source>
</evidence>
<name>A0A1I3FDZ7_9FLAO</name>
<protein>
    <submittedName>
        <fullName evidence="3">Glycosyltransferase involved in cell wall bisynthesis</fullName>
    </submittedName>
</protein>
<feature type="domain" description="Glycosyltransferase subfamily 4-like N-terminal" evidence="2">
    <location>
        <begin position="27"/>
        <end position="169"/>
    </location>
</feature>
<evidence type="ECO:0000313" key="3">
    <source>
        <dbReference type="EMBL" id="SFI09438.1"/>
    </source>
</evidence>
<dbReference type="PANTHER" id="PTHR45947">
    <property type="entry name" value="SULFOQUINOVOSYL TRANSFERASE SQD2"/>
    <property type="match status" value="1"/>
</dbReference>
<dbReference type="GO" id="GO:0016757">
    <property type="term" value="F:glycosyltransferase activity"/>
    <property type="evidence" value="ECO:0007669"/>
    <property type="project" value="InterPro"/>
</dbReference>
<feature type="domain" description="Glycosyl transferase family 1" evidence="1">
    <location>
        <begin position="189"/>
        <end position="357"/>
    </location>
</feature>
<dbReference type="STRING" id="1125876.SAMN05443292_1318"/>
<gene>
    <name evidence="3" type="ORF">SAMN05443292_1318</name>
</gene>
<dbReference type="EMBL" id="FOQT01000002">
    <property type="protein sequence ID" value="SFI09438.1"/>
    <property type="molecule type" value="Genomic_DNA"/>
</dbReference>
<dbReference type="InterPro" id="IPR001296">
    <property type="entry name" value="Glyco_trans_1"/>
</dbReference>
<dbReference type="Proteomes" id="UP000198931">
    <property type="component" value="Unassembled WGS sequence"/>
</dbReference>
<dbReference type="RefSeq" id="WP_090079342.1">
    <property type="nucleotide sequence ID" value="NZ_FOQT01000002.1"/>
</dbReference>
<dbReference type="InterPro" id="IPR050194">
    <property type="entry name" value="Glycosyltransferase_grp1"/>
</dbReference>
<keyword evidence="4" id="KW-1185">Reference proteome</keyword>
<evidence type="ECO:0000259" key="2">
    <source>
        <dbReference type="Pfam" id="PF13579"/>
    </source>
</evidence>
<keyword evidence="3" id="KW-0808">Transferase</keyword>
<dbReference type="SUPFAM" id="SSF53756">
    <property type="entry name" value="UDP-Glycosyltransferase/glycogen phosphorylase"/>
    <property type="match status" value="1"/>
</dbReference>
<dbReference type="Gene3D" id="3.40.50.2000">
    <property type="entry name" value="Glycogen Phosphorylase B"/>
    <property type="match status" value="2"/>
</dbReference>
<dbReference type="Pfam" id="PF13579">
    <property type="entry name" value="Glyco_trans_4_4"/>
    <property type="match status" value="1"/>
</dbReference>
<sequence>MKKLFRISTVPMSLNILLKGQLRFLDQFYEVTAISGAGKYLEEVENREGVKTHVLEMQRQISPLKDLVSLYRLYIYFKKEKPDIIHSITPKAGLLSMIAGKLANVPVRMHTFTGLIFPSKKGFLKLILINMDRLLTSCGTDIFPEGEGVKSDLLKYNITRKPLKIIGNGNINGIDLQYFKKEIISDEVKTKITFELKISPQDFVFIFVGRLVGDKGINELTKAFKEVNKNFPDSKLLLVGPFEHDTDPLESKTISEIGNNKSILHLGYQDDVRPYFAVSDVLVFPSYREGFPNVVLQALAMEIPALVSDINGCREIITSEENGWFVPSENVKILKMKMSEILHSPDSVQAMKSNCRESILKYDQKVLWDKLLRTYQLSR</sequence>
<reference evidence="3 4" key="1">
    <citation type="submission" date="2016-10" db="EMBL/GenBank/DDBJ databases">
        <authorList>
            <person name="de Groot N.N."/>
        </authorList>
    </citation>
    <scope>NUCLEOTIDE SEQUENCE [LARGE SCALE GENOMIC DNA]</scope>
    <source>
        <strain evidence="3 4">DSM 26000</strain>
    </source>
</reference>
<organism evidence="3 4">
    <name type="scientific">Halpernia frigidisoli</name>
    <dbReference type="NCBI Taxonomy" id="1125876"/>
    <lineage>
        <taxon>Bacteria</taxon>
        <taxon>Pseudomonadati</taxon>
        <taxon>Bacteroidota</taxon>
        <taxon>Flavobacteriia</taxon>
        <taxon>Flavobacteriales</taxon>
        <taxon>Weeksellaceae</taxon>
        <taxon>Chryseobacterium group</taxon>
        <taxon>Halpernia</taxon>
    </lineage>
</organism>
<dbReference type="AlphaFoldDB" id="A0A1I3FDZ7"/>
<accession>A0A1I3FDZ7</accession>
<dbReference type="Pfam" id="PF00534">
    <property type="entry name" value="Glycos_transf_1"/>
    <property type="match status" value="1"/>
</dbReference>
<dbReference type="InterPro" id="IPR028098">
    <property type="entry name" value="Glyco_trans_4-like_N"/>
</dbReference>
<evidence type="ECO:0000259" key="1">
    <source>
        <dbReference type="Pfam" id="PF00534"/>
    </source>
</evidence>
<dbReference type="CDD" id="cd03808">
    <property type="entry name" value="GT4_CapM-like"/>
    <property type="match status" value="1"/>
</dbReference>
<proteinExistence type="predicted"/>